<dbReference type="GO" id="GO:0015627">
    <property type="term" value="C:type II protein secretion system complex"/>
    <property type="evidence" value="ECO:0007669"/>
    <property type="project" value="InterPro"/>
</dbReference>
<dbReference type="AlphaFoldDB" id="A0A9X8HLF4"/>
<organism evidence="1 2">
    <name type="scientific">Pseudomonas putida</name>
    <name type="common">Arthrobacter siderocapsulatus</name>
    <dbReference type="NCBI Taxonomy" id="303"/>
    <lineage>
        <taxon>Bacteria</taxon>
        <taxon>Pseudomonadati</taxon>
        <taxon>Pseudomonadota</taxon>
        <taxon>Gammaproteobacteria</taxon>
        <taxon>Pseudomonadales</taxon>
        <taxon>Pseudomonadaceae</taxon>
        <taxon>Pseudomonas</taxon>
    </lineage>
</organism>
<name>A0A9X8HLF4_PSEPU</name>
<proteinExistence type="predicted"/>
<dbReference type="GO" id="GO:0015628">
    <property type="term" value="P:protein secretion by the type II secretion system"/>
    <property type="evidence" value="ECO:0007669"/>
    <property type="project" value="InterPro"/>
</dbReference>
<comment type="caution">
    <text evidence="1">The sequence shown here is derived from an EMBL/GenBank/DDBJ whole genome shotgun (WGS) entry which is preliminary data.</text>
</comment>
<dbReference type="Proteomes" id="UP000269115">
    <property type="component" value="Unassembled WGS sequence"/>
</dbReference>
<dbReference type="Pfam" id="PF04612">
    <property type="entry name" value="T2SSM"/>
    <property type="match status" value="1"/>
</dbReference>
<dbReference type="EMBL" id="RJUR01000011">
    <property type="protein sequence ID" value="ROQ53196.1"/>
    <property type="molecule type" value="Genomic_DNA"/>
</dbReference>
<evidence type="ECO:0000313" key="1">
    <source>
        <dbReference type="EMBL" id="ROQ53196.1"/>
    </source>
</evidence>
<dbReference type="RefSeq" id="WP_054916087.1">
    <property type="nucleotide sequence ID" value="NZ_RJUR01000011.1"/>
</dbReference>
<gene>
    <name evidence="1" type="ORF">EDF85_0949</name>
</gene>
<reference evidence="1 2" key="1">
    <citation type="submission" date="2018-11" db="EMBL/GenBank/DDBJ databases">
        <title>Genomic analyses of the natural microbiome of Caenorhabditis elegans.</title>
        <authorList>
            <person name="Samuel B."/>
        </authorList>
    </citation>
    <scope>NUCLEOTIDE SEQUENCE [LARGE SCALE GENOMIC DNA]</scope>
    <source>
        <strain evidence="1 2">BIGb0473</strain>
    </source>
</reference>
<evidence type="ECO:0000313" key="2">
    <source>
        <dbReference type="Proteomes" id="UP000269115"/>
    </source>
</evidence>
<protein>
    <submittedName>
        <fullName evidence="1">General secretion pathway protein M</fullName>
    </submittedName>
</protein>
<accession>A0A9X8HLF4</accession>
<dbReference type="InterPro" id="IPR007690">
    <property type="entry name" value="T2SS_GspM"/>
</dbReference>
<sequence>MLNKARHPLRRLRPWWHGLSARERRAVALTALLLGTTLWWLVLVQPALARIAHWEAETPRLRSQAQTLDGLLAHAPSLPGAAQQAPALRQSLEHAGLSGHYQLQAVEGGWQLDLAQAPAEAATAWLLQAPAQLGLTVVHSRLQRDPLADPSATASFSGIVRLDQAQGAKESS</sequence>